<evidence type="ECO:0000256" key="2">
    <source>
        <dbReference type="ARBA" id="ARBA00022448"/>
    </source>
</evidence>
<protein>
    <submittedName>
        <fullName evidence="5">ABC transporter substrate-binding protein</fullName>
    </submittedName>
</protein>
<dbReference type="Gene3D" id="3.10.105.10">
    <property type="entry name" value="Dipeptide-binding Protein, Domain 3"/>
    <property type="match status" value="1"/>
</dbReference>
<dbReference type="SUPFAM" id="SSF53850">
    <property type="entry name" value="Periplasmic binding protein-like II"/>
    <property type="match status" value="1"/>
</dbReference>
<organism evidence="5 6">
    <name type="scientific">Microbacterium marinilacus</name>
    <dbReference type="NCBI Taxonomy" id="415209"/>
    <lineage>
        <taxon>Bacteria</taxon>
        <taxon>Bacillati</taxon>
        <taxon>Actinomycetota</taxon>
        <taxon>Actinomycetes</taxon>
        <taxon>Micrococcales</taxon>
        <taxon>Microbacteriaceae</taxon>
        <taxon>Microbacterium</taxon>
    </lineage>
</organism>
<keyword evidence="2" id="KW-0813">Transport</keyword>
<keyword evidence="3" id="KW-0732">Signal</keyword>
<comment type="caution">
    <text evidence="5">The sequence shown here is derived from an EMBL/GenBank/DDBJ whole genome shotgun (WGS) entry which is preliminary data.</text>
</comment>
<dbReference type="RefSeq" id="WP_221858298.1">
    <property type="nucleotide sequence ID" value="NZ_BAAAYV010000025.1"/>
</dbReference>
<dbReference type="PANTHER" id="PTHR30290">
    <property type="entry name" value="PERIPLASMIC BINDING COMPONENT OF ABC TRANSPORTER"/>
    <property type="match status" value="1"/>
</dbReference>
<dbReference type="Pfam" id="PF00496">
    <property type="entry name" value="SBP_bac_5"/>
    <property type="match status" value="1"/>
</dbReference>
<dbReference type="PIRSF" id="PIRSF002741">
    <property type="entry name" value="MppA"/>
    <property type="match status" value="1"/>
</dbReference>
<evidence type="ECO:0000313" key="5">
    <source>
        <dbReference type="EMBL" id="GAA3667457.1"/>
    </source>
</evidence>
<dbReference type="PANTHER" id="PTHR30290:SF9">
    <property type="entry name" value="OLIGOPEPTIDE-BINDING PROTEIN APPA"/>
    <property type="match status" value="1"/>
</dbReference>
<dbReference type="InterPro" id="IPR039424">
    <property type="entry name" value="SBP_5"/>
</dbReference>
<dbReference type="Gene3D" id="3.40.190.10">
    <property type="entry name" value="Periplasmic binding protein-like II"/>
    <property type="match status" value="1"/>
</dbReference>
<reference evidence="6" key="1">
    <citation type="journal article" date="2019" name="Int. J. Syst. Evol. Microbiol.">
        <title>The Global Catalogue of Microorganisms (GCM) 10K type strain sequencing project: providing services to taxonomists for standard genome sequencing and annotation.</title>
        <authorList>
            <consortium name="The Broad Institute Genomics Platform"/>
            <consortium name="The Broad Institute Genome Sequencing Center for Infectious Disease"/>
            <person name="Wu L."/>
            <person name="Ma J."/>
        </authorList>
    </citation>
    <scope>NUCLEOTIDE SEQUENCE [LARGE SCALE GENOMIC DNA]</scope>
    <source>
        <strain evidence="6">JCM 16546</strain>
    </source>
</reference>
<accession>A0ABP7BQN0</accession>
<evidence type="ECO:0000259" key="4">
    <source>
        <dbReference type="Pfam" id="PF00496"/>
    </source>
</evidence>
<keyword evidence="6" id="KW-1185">Reference proteome</keyword>
<evidence type="ECO:0000313" key="6">
    <source>
        <dbReference type="Proteomes" id="UP001410795"/>
    </source>
</evidence>
<name>A0ABP7BQN0_9MICO</name>
<sequence>MASPFPTSPGGRARRLAVIASVSVAALGLAGCAGGTDGGDDVLLYGLDSDVPNLVTPQNQGSASMILNAALHRGLVQYDAEGQIVPALAESWDDEGSQSFTFHLRDDLTFHDGSELTSEDVKATLEYIADQDNSAKLYAAASGISSIETPDDTTVEVELAAPDAAFLSFLADVSGAILPSESLGQDEPTYVGAGPFQYVSYEQGSSFVVEAFDGFYGADDVQLDGIEFQIMADQTARDNALLSGSVDAVSFVGWNSYDQVEQNDSLVLDRTEGPFMYLVFNTTEDSPFSDPLVRQAVAYAVDRQGVIDSALAGQGEPLNGMPIPENSDYYDEQYADYYEQDLDKARELLAEAGYPDGFTARMLSSSQYDFHENTAVSVQADLSEIGIELEMNLPDWPTRLELGAAGDYDIAVYGTSGLTNDPAFLSEILTPSGSQNASYGYDDPKVAELLAAGRAATDTAERQAVYDELSEYVLEQAPIVTLAWRAQAFGYSVDVTGFSNIPGFLTFDSGYTLANTGLK</sequence>
<feature type="domain" description="Solute-binding protein family 5" evidence="4">
    <location>
        <begin position="83"/>
        <end position="432"/>
    </location>
</feature>
<dbReference type="EMBL" id="BAAAYV010000025">
    <property type="protein sequence ID" value="GAA3667457.1"/>
    <property type="molecule type" value="Genomic_DNA"/>
</dbReference>
<dbReference type="InterPro" id="IPR000914">
    <property type="entry name" value="SBP_5_dom"/>
</dbReference>
<gene>
    <name evidence="5" type="ORF">GCM10022202_31890</name>
</gene>
<evidence type="ECO:0000256" key="1">
    <source>
        <dbReference type="ARBA" id="ARBA00005695"/>
    </source>
</evidence>
<evidence type="ECO:0000256" key="3">
    <source>
        <dbReference type="ARBA" id="ARBA00022729"/>
    </source>
</evidence>
<dbReference type="Gene3D" id="3.90.76.10">
    <property type="entry name" value="Dipeptide-binding Protein, Domain 1"/>
    <property type="match status" value="1"/>
</dbReference>
<dbReference type="InterPro" id="IPR030678">
    <property type="entry name" value="Peptide/Ni-bd"/>
</dbReference>
<dbReference type="Proteomes" id="UP001410795">
    <property type="component" value="Unassembled WGS sequence"/>
</dbReference>
<comment type="similarity">
    <text evidence="1">Belongs to the bacterial solute-binding protein 5 family.</text>
</comment>
<proteinExistence type="inferred from homology"/>